<evidence type="ECO:0000256" key="3">
    <source>
        <dbReference type="PIRSR" id="PIRSR600407-1"/>
    </source>
</evidence>
<feature type="region of interest" description="Disordered" evidence="6">
    <location>
        <begin position="596"/>
        <end position="623"/>
    </location>
</feature>
<evidence type="ECO:0000256" key="7">
    <source>
        <dbReference type="SAM" id="Phobius"/>
    </source>
</evidence>
<feature type="compositionally biased region" description="Acidic residues" evidence="6">
    <location>
        <begin position="597"/>
        <end position="608"/>
    </location>
</feature>
<dbReference type="RefSeq" id="XP_007294597.1">
    <property type="nucleotide sequence ID" value="XM_007294535.1"/>
</dbReference>
<dbReference type="EMBL" id="JH921443">
    <property type="protein sequence ID" value="EKD14947.1"/>
    <property type="molecule type" value="Genomic_DNA"/>
</dbReference>
<dbReference type="HOGENOM" id="CLU_010246_3_0_1"/>
<feature type="active site" description="Proton acceptor" evidence="3">
    <location>
        <position position="143"/>
    </location>
</feature>
<evidence type="ECO:0000313" key="8">
    <source>
        <dbReference type="EMBL" id="EKD14947.1"/>
    </source>
</evidence>
<keyword evidence="4" id="KW-0067">ATP-binding</keyword>
<dbReference type="GO" id="GO:0045134">
    <property type="term" value="F:UDP phosphatase activity"/>
    <property type="evidence" value="ECO:0007669"/>
    <property type="project" value="TreeGrafter"/>
</dbReference>
<dbReference type="OMA" id="TAYEVCF"/>
<dbReference type="GO" id="GO:0004382">
    <property type="term" value="F:GDP phosphatase activity"/>
    <property type="evidence" value="ECO:0007669"/>
    <property type="project" value="TreeGrafter"/>
</dbReference>
<evidence type="ECO:0000256" key="6">
    <source>
        <dbReference type="SAM" id="MobiDB-lite"/>
    </source>
</evidence>
<sequence>MGKWRWGVILDAGSSGTRVYVYRWLNAARAKHDAKPEDLLRLPKLHMKSEKKIKPGVSTFGDRPDAVGPEHLKELLDHALNIIPEDQVKDTPIFLMATAGVRLLEPLQQKTLLNSICTYARAHTEFSLPDCDLHIQVIPGETEGLYGWIAANYLLGGFDKPEKHMHGKGHHTYGFLDMGGASAQIAFAPNATEAEKHANDLKLLRMRTLNGDSSEYKVFTATWLGFGVNQARERYVEALMDATYTKSLRELPDPCLPSGLKTTLKGQIIDGSSSKDPVLVGTGRFDECLRQTYPLLDKDAPCADLPCLLHGQHVPAIDFNVNHFVGVSEYWHTTHEVFEMAHKDKAYDFTAYQALVKDFCSEEWHDIKEGVEEKKWGKKVSEKTAQEVCFKASWLINVLHDGIGIPRVGIEKGVAFGYNGTKEVVASSKERGFMDSFQAVNKIDGMEVSWTLGKMVLYAAGQIPPSTPEAGPVGFGSNLVHNDFQEAGSNSNPVPMDEQDSWTETVEDLSEKAHSRTTPGFLFFMLVLIITCYFFRKRERRLRLYRSFNNFRRNRRPGSPRKGGRGFFHSNKLFGGHSSGNYDRVLEDGESAHEFEMSDVDSSDDNENSDSSGSAGSRLGRTSGLATPKLSVVNFDSNTYYENMPKHEGVGLGLGSVNAFDRAGLVVRMESRERLGPNMQMLGAGRRSRAGSPTRKSPLATIPLDED</sequence>
<dbReference type="GO" id="GO:0016020">
    <property type="term" value="C:membrane"/>
    <property type="evidence" value="ECO:0007669"/>
    <property type="project" value="TreeGrafter"/>
</dbReference>
<keyword evidence="7" id="KW-0472">Membrane</keyword>
<feature type="region of interest" description="Disordered" evidence="6">
    <location>
        <begin position="676"/>
        <end position="707"/>
    </location>
</feature>
<keyword evidence="9" id="KW-1185">Reference proteome</keyword>
<dbReference type="GO" id="GO:0005794">
    <property type="term" value="C:Golgi apparatus"/>
    <property type="evidence" value="ECO:0007669"/>
    <property type="project" value="UniProtKB-ARBA"/>
</dbReference>
<dbReference type="OrthoDB" id="6372431at2759"/>
<dbReference type="KEGG" id="mbe:MBM_06708"/>
<dbReference type="eggNOG" id="KOG1386">
    <property type="taxonomic scope" value="Eukaryota"/>
</dbReference>
<reference evidence="8 9" key="1">
    <citation type="journal article" date="2012" name="BMC Genomics">
        <title>Sequencing the genome of Marssonina brunnea reveals fungus-poplar co-evolution.</title>
        <authorList>
            <person name="Zhu S."/>
            <person name="Cao Y.-Z."/>
            <person name="Jiang C."/>
            <person name="Tan B.-Y."/>
            <person name="Wang Z."/>
            <person name="Feng S."/>
            <person name="Zhang L."/>
            <person name="Su X.-H."/>
            <person name="Brejova B."/>
            <person name="Vinar T."/>
            <person name="Xu M."/>
            <person name="Wang M.-X."/>
            <person name="Zhang S.-G."/>
            <person name="Huang M.-R."/>
            <person name="Wu R."/>
            <person name="Zhou Y."/>
        </authorList>
    </citation>
    <scope>NUCLEOTIDE SEQUENCE [LARGE SCALE GENOMIC DNA]</scope>
    <source>
        <strain evidence="8 9">MB_m1</strain>
    </source>
</reference>
<feature type="region of interest" description="Disordered" evidence="6">
    <location>
        <begin position="553"/>
        <end position="572"/>
    </location>
</feature>
<name>K1WRB2_MARBU</name>
<keyword evidence="7" id="KW-1133">Transmembrane helix</keyword>
<proteinExistence type="inferred from homology"/>
<dbReference type="FunCoup" id="K1WRB2">
    <property type="interactions" value="233"/>
</dbReference>
<keyword evidence="4" id="KW-0547">Nucleotide-binding</keyword>
<dbReference type="Pfam" id="PF01150">
    <property type="entry name" value="GDA1_CD39"/>
    <property type="match status" value="1"/>
</dbReference>
<feature type="transmembrane region" description="Helical" evidence="7">
    <location>
        <begin position="519"/>
        <end position="536"/>
    </location>
</feature>
<evidence type="ECO:0000256" key="4">
    <source>
        <dbReference type="PIRSR" id="PIRSR600407-2"/>
    </source>
</evidence>
<evidence type="ECO:0000256" key="5">
    <source>
        <dbReference type="RuleBase" id="RU003833"/>
    </source>
</evidence>
<comment type="similarity">
    <text evidence="1 5">Belongs to the GDA1/CD39 NTPase family.</text>
</comment>
<dbReference type="GO" id="GO:0017111">
    <property type="term" value="F:ribonucleoside triphosphate phosphatase activity"/>
    <property type="evidence" value="ECO:0007669"/>
    <property type="project" value="TreeGrafter"/>
</dbReference>
<dbReference type="Proteomes" id="UP000006753">
    <property type="component" value="Unassembled WGS sequence"/>
</dbReference>
<dbReference type="InterPro" id="IPR000407">
    <property type="entry name" value="GDA1_CD39_NTPase"/>
</dbReference>
<dbReference type="PROSITE" id="PS01238">
    <property type="entry name" value="GDA1_CD39_NTPASE"/>
    <property type="match status" value="1"/>
</dbReference>
<gene>
    <name evidence="8" type="ORF">MBM_06708</name>
</gene>
<dbReference type="GeneID" id="18762643"/>
<dbReference type="InParanoid" id="K1WRB2"/>
<dbReference type="GO" id="GO:0005524">
    <property type="term" value="F:ATP binding"/>
    <property type="evidence" value="ECO:0007669"/>
    <property type="project" value="UniProtKB-KW"/>
</dbReference>
<evidence type="ECO:0000256" key="1">
    <source>
        <dbReference type="ARBA" id="ARBA00009283"/>
    </source>
</evidence>
<keyword evidence="7" id="KW-0812">Transmembrane</keyword>
<dbReference type="CDD" id="cd24039">
    <property type="entry name" value="ASKHA_NBD_YND1-like"/>
    <property type="match status" value="1"/>
</dbReference>
<evidence type="ECO:0000256" key="2">
    <source>
        <dbReference type="ARBA" id="ARBA00022801"/>
    </source>
</evidence>
<dbReference type="AlphaFoldDB" id="K1WRB2"/>
<dbReference type="PANTHER" id="PTHR11782">
    <property type="entry name" value="ADENOSINE/GUANOSINE DIPHOSPHATASE"/>
    <property type="match status" value="1"/>
</dbReference>
<evidence type="ECO:0000313" key="9">
    <source>
        <dbReference type="Proteomes" id="UP000006753"/>
    </source>
</evidence>
<dbReference type="Gene3D" id="3.30.420.40">
    <property type="match status" value="1"/>
</dbReference>
<dbReference type="Gene3D" id="3.30.420.150">
    <property type="entry name" value="Exopolyphosphatase. Domain 2"/>
    <property type="match status" value="1"/>
</dbReference>
<feature type="binding site" evidence="4">
    <location>
        <begin position="180"/>
        <end position="184"/>
    </location>
    <ligand>
        <name>ATP</name>
        <dbReference type="ChEBI" id="CHEBI:30616"/>
    </ligand>
</feature>
<dbReference type="PANTHER" id="PTHR11782:SF121">
    <property type="entry name" value="NUCLEOSIDE-DIPHOSPHATASE MIG-23"/>
    <property type="match status" value="1"/>
</dbReference>
<keyword evidence="2 5" id="KW-0378">Hydrolase</keyword>
<dbReference type="STRING" id="1072389.K1WRB2"/>
<feature type="compositionally biased region" description="Basic residues" evidence="6">
    <location>
        <begin position="553"/>
        <end position="564"/>
    </location>
</feature>
<protein>
    <submittedName>
        <fullName evidence="8">GDA1/CD39 family protein</fullName>
    </submittedName>
</protein>
<accession>K1WRB2</accession>
<dbReference type="GO" id="GO:0006256">
    <property type="term" value="P:UDP catabolic process"/>
    <property type="evidence" value="ECO:0007669"/>
    <property type="project" value="TreeGrafter"/>
</dbReference>
<dbReference type="GO" id="GO:0046036">
    <property type="term" value="P:CTP metabolic process"/>
    <property type="evidence" value="ECO:0007669"/>
    <property type="project" value="TreeGrafter"/>
</dbReference>
<organism evidence="8 9">
    <name type="scientific">Marssonina brunnea f. sp. multigermtubi (strain MB_m1)</name>
    <name type="common">Marssonina leaf spot fungus</name>
    <dbReference type="NCBI Taxonomy" id="1072389"/>
    <lineage>
        <taxon>Eukaryota</taxon>
        <taxon>Fungi</taxon>
        <taxon>Dikarya</taxon>
        <taxon>Ascomycota</taxon>
        <taxon>Pezizomycotina</taxon>
        <taxon>Leotiomycetes</taxon>
        <taxon>Helotiales</taxon>
        <taxon>Drepanopezizaceae</taxon>
        <taxon>Drepanopeziza</taxon>
    </lineage>
</organism>